<name>A0A841RE38_9SPIO</name>
<dbReference type="PANTHER" id="PTHR10309:SF0">
    <property type="entry name" value="MANNOSE-6-PHOSPHATE ISOMERASE"/>
    <property type="match status" value="1"/>
</dbReference>
<evidence type="ECO:0000256" key="1">
    <source>
        <dbReference type="ARBA" id="ARBA00000757"/>
    </source>
</evidence>
<dbReference type="InterPro" id="IPR016305">
    <property type="entry name" value="Mannose-6-P_Isomerase"/>
</dbReference>
<dbReference type="Proteomes" id="UP000587760">
    <property type="component" value="Unassembled WGS sequence"/>
</dbReference>
<evidence type="ECO:0000313" key="10">
    <source>
        <dbReference type="EMBL" id="MBB6481886.1"/>
    </source>
</evidence>
<keyword evidence="6 10" id="KW-0413">Isomerase</keyword>
<evidence type="ECO:0000313" key="11">
    <source>
        <dbReference type="Proteomes" id="UP000587760"/>
    </source>
</evidence>
<dbReference type="InterPro" id="IPR046457">
    <property type="entry name" value="PMI_typeI_cat"/>
</dbReference>
<dbReference type="GO" id="GO:0004476">
    <property type="term" value="F:mannose-6-phosphate isomerase activity"/>
    <property type="evidence" value="ECO:0007669"/>
    <property type="project" value="UniProtKB-EC"/>
</dbReference>
<dbReference type="Gene3D" id="2.60.120.10">
    <property type="entry name" value="Jelly Rolls"/>
    <property type="match status" value="2"/>
</dbReference>
<feature type="domain" description="Phosphomannose isomerase type I catalytic" evidence="9">
    <location>
        <begin position="6"/>
        <end position="154"/>
    </location>
</feature>
<feature type="binding site" evidence="8">
    <location>
        <position position="261"/>
    </location>
    <ligand>
        <name>Zn(2+)</name>
        <dbReference type="ChEBI" id="CHEBI:29105"/>
    </ligand>
</feature>
<gene>
    <name evidence="10" type="ORF">HNR50_003567</name>
</gene>
<feature type="active site" evidence="7">
    <location>
        <position position="280"/>
    </location>
</feature>
<dbReference type="Pfam" id="PF20511">
    <property type="entry name" value="PMI_typeI_cat"/>
    <property type="match status" value="1"/>
</dbReference>
<organism evidence="10 11">
    <name type="scientific">Spirochaeta isovalerica</name>
    <dbReference type="NCBI Taxonomy" id="150"/>
    <lineage>
        <taxon>Bacteria</taxon>
        <taxon>Pseudomonadati</taxon>
        <taxon>Spirochaetota</taxon>
        <taxon>Spirochaetia</taxon>
        <taxon>Spirochaetales</taxon>
        <taxon>Spirochaetaceae</taxon>
        <taxon>Spirochaeta</taxon>
    </lineage>
</organism>
<evidence type="ECO:0000256" key="3">
    <source>
        <dbReference type="ARBA" id="ARBA00011956"/>
    </source>
</evidence>
<sequence>MKEIKLFKMKNVIQEYAWGSPDAIPGLLGIDNPEKKPKAELWMGAHGKAPSRIEQGNKEIPLDQYIRENKVAVLGGKLAEKYGNLPFLFKVLAAGSPLSIQVHPNKKQAEKGFARENSLGIAIDAFNRNYKDDNHKPEIICALTEFWAMRGFRPFQDIADRFEALDIPSFRRETAAFRSNLTSEGLETFFNALMSLEGEKKDRFIRELTGAAAGIQGDEYQWVLRLYEKYSDDAAIAAPLYLNLLKLEPGQALYLSAGELHAYLDGLGMELMASSDNVLRGGLTPKYIDREELGNIVNFNGSEPEILQARATDPLTEIYRTPSKEFELARLSLRRGGASYDTASIGSVQILFLTEGSADFTSADGEILHAEKGESLFIPAGAPSWMVEGDALIFRASVPEDGAL</sequence>
<dbReference type="PRINTS" id="PR00714">
    <property type="entry name" value="MAN6PISMRASE"/>
</dbReference>
<dbReference type="CDD" id="cd07011">
    <property type="entry name" value="cupin_PMI_type_I_N"/>
    <property type="match status" value="1"/>
</dbReference>
<dbReference type="EC" id="5.3.1.8" evidence="3"/>
<dbReference type="PANTHER" id="PTHR10309">
    <property type="entry name" value="MANNOSE-6-PHOSPHATE ISOMERASE"/>
    <property type="match status" value="1"/>
</dbReference>
<dbReference type="EMBL" id="JACHGJ010000008">
    <property type="protein sequence ID" value="MBB6481886.1"/>
    <property type="molecule type" value="Genomic_DNA"/>
</dbReference>
<dbReference type="GO" id="GO:0008270">
    <property type="term" value="F:zinc ion binding"/>
    <property type="evidence" value="ECO:0007669"/>
    <property type="project" value="InterPro"/>
</dbReference>
<dbReference type="NCBIfam" id="TIGR00218">
    <property type="entry name" value="manA"/>
    <property type="match status" value="1"/>
</dbReference>
<dbReference type="GO" id="GO:0009298">
    <property type="term" value="P:GDP-mannose biosynthetic process"/>
    <property type="evidence" value="ECO:0007669"/>
    <property type="project" value="InterPro"/>
</dbReference>
<dbReference type="InterPro" id="IPR011051">
    <property type="entry name" value="RmlC_Cupin_sf"/>
</dbReference>
<evidence type="ECO:0000259" key="9">
    <source>
        <dbReference type="Pfam" id="PF20511"/>
    </source>
</evidence>
<comment type="caution">
    <text evidence="10">The sequence shown here is derived from an EMBL/GenBank/DDBJ whole genome shotgun (WGS) entry which is preliminary data.</text>
</comment>
<dbReference type="PIRSF" id="PIRSF001480">
    <property type="entry name" value="Mannose-6-phosphate_isomerase"/>
    <property type="match status" value="1"/>
</dbReference>
<accession>A0A841RE38</accession>
<feature type="binding site" evidence="8">
    <location>
        <position position="138"/>
    </location>
    <ligand>
        <name>Zn(2+)</name>
        <dbReference type="ChEBI" id="CHEBI:29105"/>
    </ligand>
</feature>
<evidence type="ECO:0000256" key="8">
    <source>
        <dbReference type="PIRSR" id="PIRSR001480-2"/>
    </source>
</evidence>
<dbReference type="PROSITE" id="PS00965">
    <property type="entry name" value="PMI_I_1"/>
    <property type="match status" value="1"/>
</dbReference>
<reference evidence="10 11" key="1">
    <citation type="submission" date="2020-08" db="EMBL/GenBank/DDBJ databases">
        <title>Genomic Encyclopedia of Type Strains, Phase IV (KMG-IV): sequencing the most valuable type-strain genomes for metagenomic binning, comparative biology and taxonomic classification.</title>
        <authorList>
            <person name="Goeker M."/>
        </authorList>
    </citation>
    <scope>NUCLEOTIDE SEQUENCE [LARGE SCALE GENOMIC DNA]</scope>
    <source>
        <strain evidence="10 11">DSM 2461</strain>
    </source>
</reference>
<keyword evidence="5 8" id="KW-0862">Zinc</keyword>
<dbReference type="InterPro" id="IPR018050">
    <property type="entry name" value="Pmannose_isomerase-type1_CS"/>
</dbReference>
<keyword evidence="4 8" id="KW-0479">Metal-binding</keyword>
<keyword evidence="11" id="KW-1185">Reference proteome</keyword>
<evidence type="ECO:0000256" key="7">
    <source>
        <dbReference type="PIRSR" id="PIRSR001480-1"/>
    </source>
</evidence>
<proteinExistence type="inferred from homology"/>
<comment type="catalytic activity">
    <reaction evidence="1">
        <text>D-mannose 6-phosphate = D-fructose 6-phosphate</text>
        <dbReference type="Rhea" id="RHEA:12356"/>
        <dbReference type="ChEBI" id="CHEBI:58735"/>
        <dbReference type="ChEBI" id="CHEBI:61527"/>
        <dbReference type="EC" id="5.3.1.8"/>
    </reaction>
</comment>
<dbReference type="SUPFAM" id="SSF51182">
    <property type="entry name" value="RmlC-like cupins"/>
    <property type="match status" value="1"/>
</dbReference>
<feature type="binding site" evidence="8">
    <location>
        <position position="101"/>
    </location>
    <ligand>
        <name>Zn(2+)</name>
        <dbReference type="ChEBI" id="CHEBI:29105"/>
    </ligand>
</feature>
<evidence type="ECO:0000256" key="4">
    <source>
        <dbReference type="ARBA" id="ARBA00022723"/>
    </source>
</evidence>
<dbReference type="AlphaFoldDB" id="A0A841RE38"/>
<protein>
    <recommendedName>
        <fullName evidence="3">mannose-6-phosphate isomerase</fullName>
        <ecNumber evidence="3">5.3.1.8</ecNumber>
    </recommendedName>
</protein>
<evidence type="ECO:0000256" key="5">
    <source>
        <dbReference type="ARBA" id="ARBA00022833"/>
    </source>
</evidence>
<evidence type="ECO:0000256" key="2">
    <source>
        <dbReference type="ARBA" id="ARBA00010772"/>
    </source>
</evidence>
<dbReference type="InterPro" id="IPR001250">
    <property type="entry name" value="Man6P_Isoase-1"/>
</dbReference>
<dbReference type="InterPro" id="IPR014710">
    <property type="entry name" value="RmlC-like_jellyroll"/>
</dbReference>
<comment type="similarity">
    <text evidence="2">Belongs to the mannose-6-phosphate isomerase type 1 family.</text>
</comment>
<feature type="binding site" evidence="8">
    <location>
        <position position="103"/>
    </location>
    <ligand>
        <name>Zn(2+)</name>
        <dbReference type="ChEBI" id="CHEBI:29105"/>
    </ligand>
</feature>
<dbReference type="GO" id="GO:0005975">
    <property type="term" value="P:carbohydrate metabolic process"/>
    <property type="evidence" value="ECO:0007669"/>
    <property type="project" value="InterPro"/>
</dbReference>
<evidence type="ECO:0000256" key="6">
    <source>
        <dbReference type="ARBA" id="ARBA00023235"/>
    </source>
</evidence>
<comment type="cofactor">
    <cofactor evidence="8">
        <name>Zn(2+)</name>
        <dbReference type="ChEBI" id="CHEBI:29105"/>
    </cofactor>
    <text evidence="8">Binds 1 zinc ion per subunit.</text>
</comment>
<dbReference type="GO" id="GO:0005829">
    <property type="term" value="C:cytosol"/>
    <property type="evidence" value="ECO:0007669"/>
    <property type="project" value="TreeGrafter"/>
</dbReference>
<dbReference type="RefSeq" id="WP_184748121.1">
    <property type="nucleotide sequence ID" value="NZ_JACHGJ010000008.1"/>
</dbReference>
<dbReference type="Gene3D" id="1.10.441.10">
    <property type="entry name" value="Phosphomannose Isomerase, domain 2"/>
    <property type="match status" value="1"/>
</dbReference>